<dbReference type="PANTHER" id="PTHR44942:SF4">
    <property type="entry name" value="METHYLTRANSFERASE TYPE 11 DOMAIN-CONTAINING PROTEIN"/>
    <property type="match status" value="1"/>
</dbReference>
<evidence type="ECO:0000259" key="4">
    <source>
        <dbReference type="Pfam" id="PF08241"/>
    </source>
</evidence>
<dbReference type="InterPro" id="IPR029063">
    <property type="entry name" value="SAM-dependent_MTases_sf"/>
</dbReference>
<dbReference type="GO" id="GO:0008757">
    <property type="term" value="F:S-adenosylmethionine-dependent methyltransferase activity"/>
    <property type="evidence" value="ECO:0007669"/>
    <property type="project" value="InterPro"/>
</dbReference>
<feature type="domain" description="Methyltransferase type 11" evidence="4">
    <location>
        <begin position="52"/>
        <end position="140"/>
    </location>
</feature>
<evidence type="ECO:0000313" key="6">
    <source>
        <dbReference type="Proteomes" id="UP000193685"/>
    </source>
</evidence>
<name>A0A1Y2F5C2_PROLT</name>
<accession>A0A1Y2F5C2</accession>
<reference evidence="5 6" key="1">
    <citation type="submission" date="2016-07" db="EMBL/GenBank/DDBJ databases">
        <title>Pervasive Adenine N6-methylation of Active Genes in Fungi.</title>
        <authorList>
            <consortium name="DOE Joint Genome Institute"/>
            <person name="Mondo S.J."/>
            <person name="Dannebaum R.O."/>
            <person name="Kuo R.C."/>
            <person name="Labutti K."/>
            <person name="Haridas S."/>
            <person name="Kuo A."/>
            <person name="Salamov A."/>
            <person name="Ahrendt S.R."/>
            <person name="Lipzen A."/>
            <person name="Sullivan W."/>
            <person name="Andreopoulos W.B."/>
            <person name="Clum A."/>
            <person name="Lindquist E."/>
            <person name="Daum C."/>
            <person name="Ramamoorthy G.K."/>
            <person name="Gryganskyi A."/>
            <person name="Culley D."/>
            <person name="Magnuson J.K."/>
            <person name="James T.Y."/>
            <person name="O'Malley M.A."/>
            <person name="Stajich J.E."/>
            <person name="Spatafora J.W."/>
            <person name="Visel A."/>
            <person name="Grigoriev I.V."/>
        </authorList>
    </citation>
    <scope>NUCLEOTIDE SEQUENCE [LARGE SCALE GENOMIC DNA]</scope>
    <source>
        <strain evidence="5 6">12-1054</strain>
    </source>
</reference>
<comment type="caution">
    <text evidence="5">The sequence shown here is derived from an EMBL/GenBank/DDBJ whole genome shotgun (WGS) entry which is preliminary data.</text>
</comment>
<keyword evidence="2 5" id="KW-0489">Methyltransferase</keyword>
<protein>
    <submittedName>
        <fullName evidence="5">S-adenosyl-L-methionine-dependent methyltransferase</fullName>
    </submittedName>
</protein>
<dbReference type="Proteomes" id="UP000193685">
    <property type="component" value="Unassembled WGS sequence"/>
</dbReference>
<gene>
    <name evidence="5" type="ORF">BCR37DRAFT_382042</name>
</gene>
<dbReference type="OrthoDB" id="10027013at2759"/>
<dbReference type="CDD" id="cd02440">
    <property type="entry name" value="AdoMet_MTases"/>
    <property type="match status" value="1"/>
</dbReference>
<dbReference type="PANTHER" id="PTHR44942">
    <property type="entry name" value="METHYLTRANSF_11 DOMAIN-CONTAINING PROTEIN"/>
    <property type="match status" value="1"/>
</dbReference>
<dbReference type="GeneID" id="63786394"/>
<evidence type="ECO:0000256" key="1">
    <source>
        <dbReference type="ARBA" id="ARBA00008361"/>
    </source>
</evidence>
<keyword evidence="3 5" id="KW-0808">Transferase</keyword>
<evidence type="ECO:0000313" key="5">
    <source>
        <dbReference type="EMBL" id="ORY79061.1"/>
    </source>
</evidence>
<dbReference type="GO" id="GO:0032259">
    <property type="term" value="P:methylation"/>
    <property type="evidence" value="ECO:0007669"/>
    <property type="project" value="UniProtKB-KW"/>
</dbReference>
<evidence type="ECO:0000256" key="3">
    <source>
        <dbReference type="ARBA" id="ARBA00022679"/>
    </source>
</evidence>
<organism evidence="5 6">
    <name type="scientific">Protomyces lactucae-debilis</name>
    <dbReference type="NCBI Taxonomy" id="2754530"/>
    <lineage>
        <taxon>Eukaryota</taxon>
        <taxon>Fungi</taxon>
        <taxon>Dikarya</taxon>
        <taxon>Ascomycota</taxon>
        <taxon>Taphrinomycotina</taxon>
        <taxon>Taphrinomycetes</taxon>
        <taxon>Taphrinales</taxon>
        <taxon>Protomycetaceae</taxon>
        <taxon>Protomyces</taxon>
    </lineage>
</organism>
<dbReference type="Pfam" id="PF08241">
    <property type="entry name" value="Methyltransf_11"/>
    <property type="match status" value="1"/>
</dbReference>
<evidence type="ECO:0000256" key="2">
    <source>
        <dbReference type="ARBA" id="ARBA00022603"/>
    </source>
</evidence>
<dbReference type="OMA" id="RTWSAYH"/>
<keyword evidence="6" id="KW-1185">Reference proteome</keyword>
<proteinExistence type="inferred from homology"/>
<dbReference type="SUPFAM" id="SSF53335">
    <property type="entry name" value="S-adenosyl-L-methionine-dependent methyltransferases"/>
    <property type="match status" value="1"/>
</dbReference>
<dbReference type="Gene3D" id="3.40.50.150">
    <property type="entry name" value="Vaccinia Virus protein VP39"/>
    <property type="match status" value="1"/>
</dbReference>
<dbReference type="InterPro" id="IPR051052">
    <property type="entry name" value="Diverse_substrate_MTase"/>
</dbReference>
<dbReference type="RefSeq" id="XP_040723693.1">
    <property type="nucleotide sequence ID" value="XM_040869795.1"/>
</dbReference>
<comment type="similarity">
    <text evidence="1">Belongs to the methyltransferase superfamily.</text>
</comment>
<dbReference type="STRING" id="56484.A0A1Y2F5C2"/>
<dbReference type="InterPro" id="IPR013216">
    <property type="entry name" value="Methyltransf_11"/>
</dbReference>
<dbReference type="EMBL" id="MCFI01000016">
    <property type="protein sequence ID" value="ORY79061.1"/>
    <property type="molecule type" value="Genomic_DNA"/>
</dbReference>
<sequence length="288" mass="32010">MRPSLINRMAKTLAFSEKSFDSSSYADFRPTYGIALFDQLFMYHQSSSKVAVDLGCGTGQITSILAERFEKVIGFDTSAKMLEAAIKHDRISYQVGSAESLPLEDGSVDLVTVGQAAHWFDKEKWFKEMHRVIKPGGTLSFWSYNEIVFTDSPAATKVWNQVSHADDKLGPHWPQPGRSILEEAMDGFDLPESLFSRVERHYTAQRGSQEPSPVAKQTTLLGAAQYMRTASAFHNWRAANGNPVSRAAGGAGDAVDEAIDEIKRQTGWTDDSKINVHWPTVAVYGERR</sequence>
<dbReference type="AlphaFoldDB" id="A0A1Y2F5C2"/>